<dbReference type="OrthoDB" id="3297567at2"/>
<gene>
    <name evidence="1" type="ordered locus">Caci_6952</name>
</gene>
<dbReference type="eggNOG" id="ENOG502ZNKR">
    <property type="taxonomic scope" value="Bacteria"/>
</dbReference>
<dbReference type="EMBL" id="CP001700">
    <property type="protein sequence ID" value="ACU75783.1"/>
    <property type="molecule type" value="Genomic_DNA"/>
</dbReference>
<keyword evidence="2" id="KW-1185">Reference proteome</keyword>
<dbReference type="InParanoid" id="C7Q3L8"/>
<dbReference type="HOGENOM" id="CLU_2647861_0_0_11"/>
<evidence type="ECO:0000313" key="2">
    <source>
        <dbReference type="Proteomes" id="UP000000851"/>
    </source>
</evidence>
<proteinExistence type="predicted"/>
<protein>
    <submittedName>
        <fullName evidence="1">Uncharacterized protein</fullName>
    </submittedName>
</protein>
<dbReference type="KEGG" id="cai:Caci_6952"/>
<name>C7Q3L8_CATAD</name>
<organism evidence="1 2">
    <name type="scientific">Catenulispora acidiphila (strain DSM 44928 / JCM 14897 / NBRC 102108 / NRRL B-24433 / ID139908)</name>
    <dbReference type="NCBI Taxonomy" id="479433"/>
    <lineage>
        <taxon>Bacteria</taxon>
        <taxon>Bacillati</taxon>
        <taxon>Actinomycetota</taxon>
        <taxon>Actinomycetes</taxon>
        <taxon>Catenulisporales</taxon>
        <taxon>Catenulisporaceae</taxon>
        <taxon>Catenulispora</taxon>
    </lineage>
</organism>
<reference evidence="1 2" key="1">
    <citation type="journal article" date="2009" name="Stand. Genomic Sci.">
        <title>Complete genome sequence of Catenulispora acidiphila type strain (ID 139908).</title>
        <authorList>
            <person name="Copeland A."/>
            <person name="Lapidus A."/>
            <person name="Glavina Del Rio T."/>
            <person name="Nolan M."/>
            <person name="Lucas S."/>
            <person name="Chen F."/>
            <person name="Tice H."/>
            <person name="Cheng J.F."/>
            <person name="Bruce D."/>
            <person name="Goodwin L."/>
            <person name="Pitluck S."/>
            <person name="Mikhailova N."/>
            <person name="Pati A."/>
            <person name="Ivanova N."/>
            <person name="Mavromatis K."/>
            <person name="Chen A."/>
            <person name="Palaniappan K."/>
            <person name="Chain P."/>
            <person name="Land M."/>
            <person name="Hauser L."/>
            <person name="Chang Y.J."/>
            <person name="Jeffries C.D."/>
            <person name="Chertkov O."/>
            <person name="Brettin T."/>
            <person name="Detter J.C."/>
            <person name="Han C."/>
            <person name="Ali Z."/>
            <person name="Tindall B.J."/>
            <person name="Goker M."/>
            <person name="Bristow J."/>
            <person name="Eisen J.A."/>
            <person name="Markowitz V."/>
            <person name="Hugenholtz P."/>
            <person name="Kyrpides N.C."/>
            <person name="Klenk H.P."/>
        </authorList>
    </citation>
    <scope>NUCLEOTIDE SEQUENCE [LARGE SCALE GENOMIC DNA]</scope>
    <source>
        <strain evidence="2">DSM 44928 / JCM 14897 / NBRC 102108 / NRRL B-24433 / ID139908</strain>
    </source>
</reference>
<accession>C7Q3L8</accession>
<sequence length="76" mass="8323">MHTRKVIIDSTQWISEEPDAAKLVGTIQDAMQNGTVVSLPLLDTARRRFTVIVNGRTVQTVAVDLDMNPAPTEMTG</sequence>
<dbReference type="Proteomes" id="UP000000851">
    <property type="component" value="Chromosome"/>
</dbReference>
<evidence type="ECO:0000313" key="1">
    <source>
        <dbReference type="EMBL" id="ACU75783.1"/>
    </source>
</evidence>
<dbReference type="AlphaFoldDB" id="C7Q3L8"/>
<dbReference type="RefSeq" id="WP_015795511.1">
    <property type="nucleotide sequence ID" value="NC_013131.1"/>
</dbReference>